<evidence type="ECO:0000256" key="1">
    <source>
        <dbReference type="SAM" id="Phobius"/>
    </source>
</evidence>
<dbReference type="AlphaFoldDB" id="A0A5R8LT45"/>
<dbReference type="EMBL" id="VBWN01000008">
    <property type="protein sequence ID" value="TLF40320.1"/>
    <property type="molecule type" value="Genomic_DNA"/>
</dbReference>
<evidence type="ECO:0000259" key="2">
    <source>
        <dbReference type="Pfam" id="PF18179"/>
    </source>
</evidence>
<reference evidence="3 4" key="1">
    <citation type="submission" date="2019-05" db="EMBL/GenBank/DDBJ databases">
        <title>Genome-based reclassification of Lactobacillus casei as Lactobacillus casei subsp. casei. subsp.nov., description of Lactobacillus casei subsp. zeae subsp. nov., and emended description of Lactobacillus casei.</title>
        <authorList>
            <person name="Huang C.-H."/>
        </authorList>
    </citation>
    <scope>NUCLEOTIDE SEQUENCE [LARGE SCALE GENOMIC DNA]</scope>
    <source>
        <strain evidence="3 4">CRBIP24.58</strain>
    </source>
</reference>
<dbReference type="RefSeq" id="WP_075760755.1">
    <property type="nucleotide sequence ID" value="NZ_VBWN01000008.1"/>
</dbReference>
<dbReference type="InterPro" id="IPR041502">
    <property type="entry name" value="SUa-2TM"/>
</dbReference>
<proteinExistence type="predicted"/>
<keyword evidence="1" id="KW-1133">Transmembrane helix</keyword>
<organism evidence="3 4">
    <name type="scientific">Lacticaseibacillus zeae</name>
    <name type="common">Lactobacillus zeae</name>
    <dbReference type="NCBI Taxonomy" id="57037"/>
    <lineage>
        <taxon>Bacteria</taxon>
        <taxon>Bacillati</taxon>
        <taxon>Bacillota</taxon>
        <taxon>Bacilli</taxon>
        <taxon>Lactobacillales</taxon>
        <taxon>Lactobacillaceae</taxon>
        <taxon>Lacticaseibacillus</taxon>
    </lineage>
</organism>
<evidence type="ECO:0000313" key="3">
    <source>
        <dbReference type="EMBL" id="TLF40320.1"/>
    </source>
</evidence>
<comment type="caution">
    <text evidence="3">The sequence shown here is derived from an EMBL/GenBank/DDBJ whole genome shotgun (WGS) entry which is preliminary data.</text>
</comment>
<accession>A0A5R8LT45</accession>
<protein>
    <recommendedName>
        <fullName evidence="2">SMODS/Ubiquitin system-associated 2TM effector domain-containing protein</fullName>
    </recommendedName>
</protein>
<gene>
    <name evidence="3" type="ORF">FEI14_10975</name>
</gene>
<feature type="domain" description="SMODS/Ubiquitin system-associated 2TM effector" evidence="2">
    <location>
        <begin position="9"/>
        <end position="292"/>
    </location>
</feature>
<feature type="transmembrane region" description="Helical" evidence="1">
    <location>
        <begin position="21"/>
        <end position="41"/>
    </location>
</feature>
<keyword evidence="1" id="KW-0812">Transmembrane</keyword>
<name>A0A5R8LT45_LACZE</name>
<dbReference type="Pfam" id="PF18179">
    <property type="entry name" value="SUa-2TM"/>
    <property type="match status" value="1"/>
</dbReference>
<keyword evidence="1" id="KW-0472">Membrane</keyword>
<evidence type="ECO:0000313" key="4">
    <source>
        <dbReference type="Proteomes" id="UP000307781"/>
    </source>
</evidence>
<feature type="transmembrane region" description="Helical" evidence="1">
    <location>
        <begin position="61"/>
        <end position="82"/>
    </location>
</feature>
<dbReference type="Proteomes" id="UP000307781">
    <property type="component" value="Unassembled WGS sequence"/>
</dbReference>
<sequence length="293" mass="33669">MVNIKGRKRNKIGEQRFFIENIAIPLLSPIIAVMILPLFLSKENLLALIEKVPSVGPGLCNLVRIVPGLYGLAAYLCFYYLFGVVTNRLFARTQLLPDNHYFLVPTWMIKFASFVSHLHSGNASTIPIWQYAQYLFYRSTFSWGHLTLLVPEVSSVDEETEVDRNVGRDMRVSKRKHDRALIVADTYPVDLDQLPNLLDEMSYVVLETLSSGHRNRVRGYNPRLVNAMVNEVRRAESDGIHNLYLLLNTNPKHVTELFREAFNDAGRNSLIHLYVFQSDGVKGYRFTKPHRIF</sequence>